<evidence type="ECO:0000313" key="4">
    <source>
        <dbReference type="Proteomes" id="UP000295443"/>
    </source>
</evidence>
<dbReference type="Proteomes" id="UP000295443">
    <property type="component" value="Unassembled WGS sequence"/>
</dbReference>
<accession>A0A4V2NVT3</accession>
<gene>
    <name evidence="3" type="ORF">EZJ19_09065</name>
</gene>
<keyword evidence="4" id="KW-1185">Reference proteome</keyword>
<reference evidence="3 4" key="1">
    <citation type="submission" date="2019-03" db="EMBL/GenBank/DDBJ databases">
        <title>Genome sequence of Thiobacillaceae bacterium LSR1, a sulfur-oxidizing bacterium isolated from freshwater sediment.</title>
        <authorList>
            <person name="Li S."/>
        </authorList>
    </citation>
    <scope>NUCLEOTIDE SEQUENCE [LARGE SCALE GENOMIC DNA]</scope>
    <source>
        <strain evidence="3 4">LSR1</strain>
    </source>
</reference>
<evidence type="ECO:0000256" key="1">
    <source>
        <dbReference type="SAM" id="MobiDB-lite"/>
    </source>
</evidence>
<dbReference type="SUPFAM" id="SSF52091">
    <property type="entry name" value="SpoIIaa-like"/>
    <property type="match status" value="1"/>
</dbReference>
<dbReference type="EMBL" id="SJZB01000033">
    <property type="protein sequence ID" value="TCJ14722.1"/>
    <property type="molecule type" value="Genomic_DNA"/>
</dbReference>
<dbReference type="OrthoDB" id="5298269at2"/>
<proteinExistence type="predicted"/>
<protein>
    <recommendedName>
        <fullName evidence="2">STAS domain-containing protein</fullName>
    </recommendedName>
</protein>
<organism evidence="3 4">
    <name type="scientific">Parasulfuritortus cantonensis</name>
    <dbReference type="NCBI Taxonomy" id="2528202"/>
    <lineage>
        <taxon>Bacteria</taxon>
        <taxon>Pseudomonadati</taxon>
        <taxon>Pseudomonadota</taxon>
        <taxon>Betaproteobacteria</taxon>
        <taxon>Nitrosomonadales</taxon>
        <taxon>Thiobacillaceae</taxon>
        <taxon>Parasulfuritortus</taxon>
    </lineage>
</organism>
<dbReference type="PROSITE" id="PS50801">
    <property type="entry name" value="STAS"/>
    <property type="match status" value="1"/>
</dbReference>
<dbReference type="RefSeq" id="WP_131446791.1">
    <property type="nucleotide sequence ID" value="NZ_SJZB01000033.1"/>
</dbReference>
<feature type="compositionally biased region" description="Polar residues" evidence="1">
    <location>
        <begin position="55"/>
        <end position="64"/>
    </location>
</feature>
<evidence type="ECO:0000259" key="2">
    <source>
        <dbReference type="PROSITE" id="PS50801"/>
    </source>
</evidence>
<feature type="compositionally biased region" description="Basic and acidic residues" evidence="1">
    <location>
        <begin position="1"/>
        <end position="11"/>
    </location>
</feature>
<feature type="compositionally biased region" description="Low complexity" evidence="1">
    <location>
        <begin position="27"/>
        <end position="50"/>
    </location>
</feature>
<dbReference type="AlphaFoldDB" id="A0A4V2NVT3"/>
<feature type="domain" description="STAS" evidence="2">
    <location>
        <begin position="311"/>
        <end position="402"/>
    </location>
</feature>
<comment type="caution">
    <text evidence="3">The sequence shown here is derived from an EMBL/GenBank/DDBJ whole genome shotgun (WGS) entry which is preliminary data.</text>
</comment>
<dbReference type="InterPro" id="IPR002645">
    <property type="entry name" value="STAS_dom"/>
</dbReference>
<feature type="region of interest" description="Disordered" evidence="1">
    <location>
        <begin position="1"/>
        <end position="72"/>
    </location>
</feature>
<sequence>MFDFFRKDKGTAKPVVPDAPTPVANRPVAAPAKPGGPAAPASGRPAPALADPATLSGSTLSGPTRTGLEVEESELELAPEVEEAVVLYASGHPGEATAALNRFILNNPDSRDPLPWRMLFDIYETTGQRQPFEDLAMDYAVRFEQSPPTWRLAERTPETGAGGEWPSFAFAAGLSPQDKAALEHFLREAATAEGATVDFSKTLVPDNEVFGRAMLDCISRLAETGKAIQLLGGDAFVVRLNASRSTGRLAEPLWLLLLLLLQLQGKAEEFDTVALDYAIQFEISPPSYTPPKKVATSPAPARPAPSGPSGLVFPLHGQIGPAEAGVFEKLREFAMPLPGVEVDLSQVARIDFMVVGMLMDAVMSLVQAGRHVVFKDGSEMVCLLLRMVGVGQFATIQPRIRK</sequence>
<evidence type="ECO:0000313" key="3">
    <source>
        <dbReference type="EMBL" id="TCJ14722.1"/>
    </source>
</evidence>
<dbReference type="InterPro" id="IPR036513">
    <property type="entry name" value="STAS_dom_sf"/>
</dbReference>
<name>A0A4V2NVT3_9PROT</name>
<dbReference type="Gene3D" id="3.30.750.24">
    <property type="entry name" value="STAS domain"/>
    <property type="match status" value="1"/>
</dbReference>